<comment type="caution">
    <text evidence="1">The sequence shown here is derived from an EMBL/GenBank/DDBJ whole genome shotgun (WGS) entry which is preliminary data.</text>
</comment>
<accession>A0AAD4XV42</accession>
<evidence type="ECO:0000313" key="2">
    <source>
        <dbReference type="Proteomes" id="UP001202328"/>
    </source>
</evidence>
<keyword evidence="2" id="KW-1185">Reference proteome</keyword>
<dbReference type="EMBL" id="JAJJMB010001160">
    <property type="protein sequence ID" value="KAI3958434.1"/>
    <property type="molecule type" value="Genomic_DNA"/>
</dbReference>
<organism evidence="1 2">
    <name type="scientific">Papaver atlanticum</name>
    <dbReference type="NCBI Taxonomy" id="357466"/>
    <lineage>
        <taxon>Eukaryota</taxon>
        <taxon>Viridiplantae</taxon>
        <taxon>Streptophyta</taxon>
        <taxon>Embryophyta</taxon>
        <taxon>Tracheophyta</taxon>
        <taxon>Spermatophyta</taxon>
        <taxon>Magnoliopsida</taxon>
        <taxon>Ranunculales</taxon>
        <taxon>Papaveraceae</taxon>
        <taxon>Papaveroideae</taxon>
        <taxon>Papaver</taxon>
    </lineage>
</organism>
<reference evidence="1" key="1">
    <citation type="submission" date="2022-04" db="EMBL/GenBank/DDBJ databases">
        <title>A functionally conserved STORR gene fusion in Papaver species that diverged 16.8 million years ago.</title>
        <authorList>
            <person name="Catania T."/>
        </authorList>
    </citation>
    <scope>NUCLEOTIDE SEQUENCE</scope>
    <source>
        <strain evidence="1">S-188037</strain>
    </source>
</reference>
<proteinExistence type="predicted"/>
<gene>
    <name evidence="1" type="ORF">MKW98_011122</name>
</gene>
<protein>
    <submittedName>
        <fullName evidence="1">Uncharacterized protein</fullName>
    </submittedName>
</protein>
<name>A0AAD4XV42_9MAGN</name>
<dbReference type="Proteomes" id="UP001202328">
    <property type="component" value="Unassembled WGS sequence"/>
</dbReference>
<sequence length="125" mass="14947">MRKQIILCDCRSLNSDHVANYKAEAKRRKLEIVKLHQEVTADIVNFEAKQYALYLKWLSYFDHRFDVADEISFKERFEFFKESARHVNQWKKSDMTDEEYGTHSWKTYPKKVNQVIAGIAHCLDN</sequence>
<evidence type="ECO:0000313" key="1">
    <source>
        <dbReference type="EMBL" id="KAI3958434.1"/>
    </source>
</evidence>
<dbReference type="AlphaFoldDB" id="A0AAD4XV42"/>